<name>A0AAD5X7Y5_9FUNG</name>
<dbReference type="InterPro" id="IPR023210">
    <property type="entry name" value="NADP_OxRdtase_dom"/>
</dbReference>
<dbReference type="Proteomes" id="UP001212841">
    <property type="component" value="Unassembled WGS sequence"/>
</dbReference>
<dbReference type="PANTHER" id="PTHR43364:SF4">
    <property type="entry name" value="NAD(P)-LINKED OXIDOREDUCTASE SUPERFAMILY PROTEIN"/>
    <property type="match status" value="1"/>
</dbReference>
<dbReference type="InterPro" id="IPR036812">
    <property type="entry name" value="NAD(P)_OxRdtase_dom_sf"/>
</dbReference>
<dbReference type="PANTHER" id="PTHR43364">
    <property type="entry name" value="NADH-SPECIFIC METHYLGLYOXAL REDUCTASE-RELATED"/>
    <property type="match status" value="1"/>
</dbReference>
<feature type="domain" description="NADP-dependent oxidoreductase" evidence="2">
    <location>
        <begin position="6"/>
        <end position="306"/>
    </location>
</feature>
<reference evidence="3" key="1">
    <citation type="submission" date="2020-05" db="EMBL/GenBank/DDBJ databases">
        <title>Phylogenomic resolution of chytrid fungi.</title>
        <authorList>
            <person name="Stajich J.E."/>
            <person name="Amses K."/>
            <person name="Simmons R."/>
            <person name="Seto K."/>
            <person name="Myers J."/>
            <person name="Bonds A."/>
            <person name="Quandt C.A."/>
            <person name="Barry K."/>
            <person name="Liu P."/>
            <person name="Grigoriev I."/>
            <person name="Longcore J.E."/>
            <person name="James T.Y."/>
        </authorList>
    </citation>
    <scope>NUCLEOTIDE SEQUENCE</scope>
    <source>
        <strain evidence="3">JEL0318</strain>
    </source>
</reference>
<comment type="caution">
    <text evidence="3">The sequence shown here is derived from an EMBL/GenBank/DDBJ whole genome shotgun (WGS) entry which is preliminary data.</text>
</comment>
<evidence type="ECO:0000313" key="4">
    <source>
        <dbReference type="Proteomes" id="UP001212841"/>
    </source>
</evidence>
<evidence type="ECO:0000313" key="3">
    <source>
        <dbReference type="EMBL" id="KAJ3055372.1"/>
    </source>
</evidence>
<evidence type="ECO:0000259" key="2">
    <source>
        <dbReference type="Pfam" id="PF00248"/>
    </source>
</evidence>
<dbReference type="GO" id="GO:0016491">
    <property type="term" value="F:oxidoreductase activity"/>
    <property type="evidence" value="ECO:0007669"/>
    <property type="project" value="UniProtKB-KW"/>
</dbReference>
<gene>
    <name evidence="3" type="ORF">HK097_010717</name>
</gene>
<dbReference type="CDD" id="cd19075">
    <property type="entry name" value="AKR_AKR7A1-5"/>
    <property type="match status" value="1"/>
</dbReference>
<protein>
    <recommendedName>
        <fullName evidence="2">NADP-dependent oxidoreductase domain-containing protein</fullName>
    </recommendedName>
</protein>
<keyword evidence="1" id="KW-0560">Oxidoreductase</keyword>
<evidence type="ECO:0000256" key="1">
    <source>
        <dbReference type="ARBA" id="ARBA00023002"/>
    </source>
</evidence>
<keyword evidence="4" id="KW-1185">Reference proteome</keyword>
<dbReference type="Gene3D" id="3.20.20.100">
    <property type="entry name" value="NADP-dependent oxidoreductase domain"/>
    <property type="match status" value="1"/>
</dbReference>
<dbReference type="EMBL" id="JADGJD010000082">
    <property type="protein sequence ID" value="KAJ3055372.1"/>
    <property type="molecule type" value="Genomic_DNA"/>
</dbReference>
<dbReference type="InterPro" id="IPR050523">
    <property type="entry name" value="AKR_Detox_Biosynth"/>
</dbReference>
<dbReference type="SUPFAM" id="SSF51430">
    <property type="entry name" value="NAD(P)-linked oxidoreductase"/>
    <property type="match status" value="1"/>
</dbReference>
<accession>A0AAD5X7Y5</accession>
<dbReference type="Pfam" id="PF00248">
    <property type="entry name" value="Aldo_ket_red"/>
    <property type="match status" value="1"/>
</dbReference>
<organism evidence="3 4">
    <name type="scientific">Rhizophlyctis rosea</name>
    <dbReference type="NCBI Taxonomy" id="64517"/>
    <lineage>
        <taxon>Eukaryota</taxon>
        <taxon>Fungi</taxon>
        <taxon>Fungi incertae sedis</taxon>
        <taxon>Chytridiomycota</taxon>
        <taxon>Chytridiomycota incertae sedis</taxon>
        <taxon>Chytridiomycetes</taxon>
        <taxon>Rhizophlyctidales</taxon>
        <taxon>Rhizophlyctidaceae</taxon>
        <taxon>Rhizophlyctis</taxon>
    </lineage>
</organism>
<sequence length="319" mass="36328">MTPHPKLVLGTMTFGSGSGGRISDLQKVQEILDIFKAHGHDELDTARMYCDGNTEEVLGKLEVQRTFKLATKVYPKEPGQHQPEKLKATFRESFKALNTKRVDIFYLHAPDHATPFEVTLRAVQDLYEEGSFGELGLSNYTAWQVMQIWWICKTNGYVLPTIYQGMYNAITRDTERELIPCLRTLGIRFYAYNPLCGGLLSGHYKFEEIPSEGRFASHTQGEMYRKRYWNDVYFDAVEKIKAATQAEGLTVVEAAHRWLIHHSKLDFSKGHAIIIGASSRDHAQQNLDDCEKGPLPDSILTAFDDAWLKTKSIAVPYFR</sequence>
<dbReference type="AlphaFoldDB" id="A0AAD5X7Y5"/>
<proteinExistence type="predicted"/>